<dbReference type="GeneID" id="36556180"/>
<name>A0A2I2GST5_9EURO</name>
<sequence>MSGTTTTTKLRRNSRIRRALKAPDRPVAIRREYVTDRRTTLVLRPVGDSSSEISYSIADLDGIPQFTVTGRKFSDRPCREFRDASGLPLFELHRKISFRPAWNVSLPGSKKATIASAVPRRSFAAAQLGSFDLAFENFAAFECKGAEDKMVKLEIETHGNVIKTFDVVDGDRKIAEIRESIPHNRTLALLPESRRGWRPIMDIDIMPEVDMSLATVIAVIASDYCFSANYS</sequence>
<evidence type="ECO:0000313" key="2">
    <source>
        <dbReference type="EMBL" id="PLB55920.1"/>
    </source>
</evidence>
<keyword evidence="3" id="KW-1185">Reference proteome</keyword>
<dbReference type="InterPro" id="IPR025659">
    <property type="entry name" value="Tubby-like_C"/>
</dbReference>
<reference evidence="2 3" key="1">
    <citation type="submission" date="2016-12" db="EMBL/GenBank/DDBJ databases">
        <title>The genomes of Aspergillus section Nigri reveals drivers in fungal speciation.</title>
        <authorList>
            <consortium name="DOE Joint Genome Institute"/>
            <person name="Vesth T.C."/>
            <person name="Nybo J."/>
            <person name="Theobald S."/>
            <person name="Brandl J."/>
            <person name="Frisvad J.C."/>
            <person name="Nielsen K.F."/>
            <person name="Lyhne E.K."/>
            <person name="Kogle M.E."/>
            <person name="Kuo A."/>
            <person name="Riley R."/>
            <person name="Clum A."/>
            <person name="Nolan M."/>
            <person name="Lipzen A."/>
            <person name="Salamov A."/>
            <person name="Henrissat B."/>
            <person name="Wiebenga A."/>
            <person name="De Vries R.P."/>
            <person name="Grigoriev I.V."/>
            <person name="Mortensen U.H."/>
            <person name="Andersen M.R."/>
            <person name="Baker S.E."/>
        </authorList>
    </citation>
    <scope>NUCLEOTIDE SEQUENCE [LARGE SCALE GENOMIC DNA]</scope>
    <source>
        <strain evidence="2 3">IBT 23096</strain>
    </source>
</reference>
<organism evidence="2 3">
    <name type="scientific">Aspergillus steynii IBT 23096</name>
    <dbReference type="NCBI Taxonomy" id="1392250"/>
    <lineage>
        <taxon>Eukaryota</taxon>
        <taxon>Fungi</taxon>
        <taxon>Dikarya</taxon>
        <taxon>Ascomycota</taxon>
        <taxon>Pezizomycotina</taxon>
        <taxon>Eurotiomycetes</taxon>
        <taxon>Eurotiomycetidae</taxon>
        <taxon>Eurotiales</taxon>
        <taxon>Aspergillaceae</taxon>
        <taxon>Aspergillus</taxon>
        <taxon>Aspergillus subgen. Circumdati</taxon>
    </lineage>
</organism>
<comment type="similarity">
    <text evidence="1">Belongs to the LOR family.</text>
</comment>
<dbReference type="SUPFAM" id="SSF54518">
    <property type="entry name" value="Tubby C-terminal domain-like"/>
    <property type="match status" value="1"/>
</dbReference>
<dbReference type="Pfam" id="PF04525">
    <property type="entry name" value="LOR"/>
    <property type="match status" value="1"/>
</dbReference>
<evidence type="ECO:0008006" key="4">
    <source>
        <dbReference type="Google" id="ProtNLM"/>
    </source>
</evidence>
<evidence type="ECO:0000256" key="1">
    <source>
        <dbReference type="ARBA" id="ARBA00005437"/>
    </source>
</evidence>
<protein>
    <recommendedName>
        <fullName evidence="4">Tubby C-terminal-like domain-containing protein</fullName>
    </recommendedName>
</protein>
<accession>A0A2I2GST5</accession>
<dbReference type="Gene3D" id="2.40.160.200">
    <property type="entry name" value="LURP1-related"/>
    <property type="match status" value="1"/>
</dbReference>
<dbReference type="InterPro" id="IPR007612">
    <property type="entry name" value="LOR"/>
</dbReference>
<dbReference type="EMBL" id="MSFO01000001">
    <property type="protein sequence ID" value="PLB55920.1"/>
    <property type="molecule type" value="Genomic_DNA"/>
</dbReference>
<dbReference type="OrthoDB" id="97518at2759"/>
<dbReference type="Proteomes" id="UP000234275">
    <property type="component" value="Unassembled WGS sequence"/>
</dbReference>
<dbReference type="VEuPathDB" id="FungiDB:P170DRAFT_433394"/>
<dbReference type="RefSeq" id="XP_024711222.1">
    <property type="nucleotide sequence ID" value="XM_024848481.1"/>
</dbReference>
<dbReference type="InterPro" id="IPR038595">
    <property type="entry name" value="LOR_sf"/>
</dbReference>
<evidence type="ECO:0000313" key="3">
    <source>
        <dbReference type="Proteomes" id="UP000234275"/>
    </source>
</evidence>
<gene>
    <name evidence="2" type="ORF">P170DRAFT_433394</name>
</gene>
<dbReference type="AlphaFoldDB" id="A0A2I2GST5"/>
<comment type="caution">
    <text evidence="2">The sequence shown here is derived from an EMBL/GenBank/DDBJ whole genome shotgun (WGS) entry which is preliminary data.</text>
</comment>
<proteinExistence type="inferred from homology"/>